<reference evidence="3 5" key="2">
    <citation type="submission" date="2016-06" db="EMBL/GenBank/DDBJ databases">
        <title>Genome sequence of Oerskovia enterophila DSM 43852.</title>
        <authorList>
            <person name="Poehlein A."/>
            <person name="Jag V."/>
            <person name="Bengelsdorf F.R."/>
            <person name="Daniel R."/>
            <person name="Duerre P."/>
        </authorList>
    </citation>
    <scope>NUCLEOTIDE SEQUENCE [LARGE SCALE GENOMIC DNA]</scope>
    <source>
        <strain evidence="3 5">DSM 43852</strain>
    </source>
</reference>
<dbReference type="PATRIC" id="fig|43678.3.peg.3116"/>
<dbReference type="EMBL" id="MAQA01000036">
    <property type="protein sequence ID" value="OCI30450.1"/>
    <property type="molecule type" value="Genomic_DNA"/>
</dbReference>
<evidence type="ECO:0000313" key="3">
    <source>
        <dbReference type="EMBL" id="OCI30450.1"/>
    </source>
</evidence>
<dbReference type="Proteomes" id="UP000076447">
    <property type="component" value="Unassembled WGS sequence"/>
</dbReference>
<dbReference type="Pfam" id="PF13466">
    <property type="entry name" value="STAS_2"/>
    <property type="match status" value="1"/>
</dbReference>
<accession>A0A163QQ58</accession>
<dbReference type="STRING" id="43678.OJAG_29750"/>
<protein>
    <submittedName>
        <fullName evidence="2">STAS domain protein</fullName>
    </submittedName>
</protein>
<organism evidence="2 4">
    <name type="scientific">Oerskovia enterophila</name>
    <dbReference type="NCBI Taxonomy" id="43678"/>
    <lineage>
        <taxon>Bacteria</taxon>
        <taxon>Bacillati</taxon>
        <taxon>Actinomycetota</taxon>
        <taxon>Actinomycetes</taxon>
        <taxon>Micrococcales</taxon>
        <taxon>Cellulomonadaceae</taxon>
        <taxon>Oerskovia</taxon>
    </lineage>
</organism>
<feature type="domain" description="STAS" evidence="1">
    <location>
        <begin position="9"/>
        <end position="114"/>
    </location>
</feature>
<dbReference type="InterPro" id="IPR036513">
    <property type="entry name" value="STAS_dom_sf"/>
</dbReference>
<sequence>MTIPSTLDAGITYEATPEGSLITLWGEIDAALRDRASDAMAQVITHPGPVTIDVGRVTFIDSSGIAFILQVYMLGSEDGRPVVLQDPTSTLEDLLEMIGMAGTIPVVRTASAGS</sequence>
<gene>
    <name evidence="3" type="ORF">OERS_28520</name>
    <name evidence="2" type="ORF">OJAG_29750</name>
</gene>
<dbReference type="Gene3D" id="3.30.750.24">
    <property type="entry name" value="STAS domain"/>
    <property type="match status" value="1"/>
</dbReference>
<dbReference type="AlphaFoldDB" id="A0A163QQ58"/>
<comment type="caution">
    <text evidence="2">The sequence shown here is derived from an EMBL/GenBank/DDBJ whole genome shotgun (WGS) entry which is preliminary data.</text>
</comment>
<evidence type="ECO:0000259" key="1">
    <source>
        <dbReference type="PROSITE" id="PS50801"/>
    </source>
</evidence>
<dbReference type="PROSITE" id="PS50801">
    <property type="entry name" value="STAS"/>
    <property type="match status" value="1"/>
</dbReference>
<evidence type="ECO:0000313" key="5">
    <source>
        <dbReference type="Proteomes" id="UP000093412"/>
    </source>
</evidence>
<dbReference type="Proteomes" id="UP000093412">
    <property type="component" value="Unassembled WGS sequence"/>
</dbReference>
<name>A0A163QQ58_9CELL</name>
<dbReference type="InterPro" id="IPR058548">
    <property type="entry name" value="MlaB-like_STAS"/>
</dbReference>
<dbReference type="EMBL" id="LRIE01000080">
    <property type="protein sequence ID" value="KZM34411.1"/>
    <property type="molecule type" value="Genomic_DNA"/>
</dbReference>
<proteinExistence type="predicted"/>
<dbReference type="CDD" id="cd07043">
    <property type="entry name" value="STAS_anti-anti-sigma_factors"/>
    <property type="match status" value="1"/>
</dbReference>
<keyword evidence="5" id="KW-1185">Reference proteome</keyword>
<dbReference type="OrthoDB" id="5145734at2"/>
<reference evidence="2 4" key="1">
    <citation type="submission" date="2016-01" db="EMBL/GenBank/DDBJ databases">
        <title>Genome sequence of Oerskovia enterophila VJag, an agar and cellulose degrading bacterium.</title>
        <authorList>
            <person name="Poehlein A."/>
            <person name="Jag V."/>
            <person name="Bengelsdorf F."/>
            <person name="Duerre P."/>
            <person name="Daniel R."/>
        </authorList>
    </citation>
    <scope>NUCLEOTIDE SEQUENCE [LARGE SCALE GENOMIC DNA]</scope>
    <source>
        <strain evidence="2 4">VJag</strain>
    </source>
</reference>
<evidence type="ECO:0000313" key="4">
    <source>
        <dbReference type="Proteomes" id="UP000076447"/>
    </source>
</evidence>
<dbReference type="SUPFAM" id="SSF52091">
    <property type="entry name" value="SpoIIaa-like"/>
    <property type="match status" value="1"/>
</dbReference>
<dbReference type="InterPro" id="IPR002645">
    <property type="entry name" value="STAS_dom"/>
</dbReference>
<evidence type="ECO:0000313" key="2">
    <source>
        <dbReference type="EMBL" id="KZM34411.1"/>
    </source>
</evidence>
<dbReference type="RefSeq" id="WP_068626372.1">
    <property type="nucleotide sequence ID" value="NZ_JBEPRG010000038.1"/>
</dbReference>